<dbReference type="Pfam" id="PF00153">
    <property type="entry name" value="Mito_carr"/>
    <property type="match status" value="6"/>
</dbReference>
<feature type="repeat" description="Solcar" evidence="10">
    <location>
        <begin position="11"/>
        <end position="100"/>
    </location>
</feature>
<feature type="transmembrane region" description="Helical" evidence="12">
    <location>
        <begin position="12"/>
        <end position="32"/>
    </location>
</feature>
<organism evidence="13">
    <name type="scientific">Timema genevievae</name>
    <name type="common">Walking stick</name>
    <dbReference type="NCBI Taxonomy" id="629358"/>
    <lineage>
        <taxon>Eukaryota</taxon>
        <taxon>Metazoa</taxon>
        <taxon>Ecdysozoa</taxon>
        <taxon>Arthropoda</taxon>
        <taxon>Hexapoda</taxon>
        <taxon>Insecta</taxon>
        <taxon>Pterygota</taxon>
        <taxon>Neoptera</taxon>
        <taxon>Polyneoptera</taxon>
        <taxon>Phasmatodea</taxon>
        <taxon>Timematodea</taxon>
        <taxon>Timematoidea</taxon>
        <taxon>Timematidae</taxon>
        <taxon>Timema</taxon>
    </lineage>
</organism>
<evidence type="ECO:0000256" key="6">
    <source>
        <dbReference type="ARBA" id="ARBA00022989"/>
    </source>
</evidence>
<dbReference type="AlphaFoldDB" id="A0A7R9JQU1"/>
<keyword evidence="7" id="KW-0496">Mitochondrion</keyword>
<dbReference type="InterPro" id="IPR018108">
    <property type="entry name" value="MCP_transmembrane"/>
</dbReference>
<evidence type="ECO:0000313" key="13">
    <source>
        <dbReference type="EMBL" id="CAD7586953.1"/>
    </source>
</evidence>
<proteinExistence type="inferred from homology"/>
<evidence type="ECO:0000256" key="2">
    <source>
        <dbReference type="ARBA" id="ARBA00006375"/>
    </source>
</evidence>
<protein>
    <recommendedName>
        <fullName evidence="9">Citrate transport protein</fullName>
    </recommendedName>
</protein>
<feature type="repeat" description="Solcar" evidence="10">
    <location>
        <begin position="111"/>
        <end position="197"/>
    </location>
</feature>
<dbReference type="PROSITE" id="PS50920">
    <property type="entry name" value="SOLCAR"/>
    <property type="match status" value="5"/>
</dbReference>
<comment type="similarity">
    <text evidence="2 11">Belongs to the mitochondrial carrier (TC 2.A.29) family.</text>
</comment>
<keyword evidence="3 11" id="KW-0813">Transport</keyword>
<dbReference type="SUPFAM" id="SSF103506">
    <property type="entry name" value="Mitochondrial carrier"/>
    <property type="match status" value="2"/>
</dbReference>
<evidence type="ECO:0000256" key="8">
    <source>
        <dbReference type="ARBA" id="ARBA00023136"/>
    </source>
</evidence>
<dbReference type="PANTHER" id="PTHR45788">
    <property type="entry name" value="SUCCINATE/FUMARATE MITOCHONDRIAL TRANSPORTER-RELATED"/>
    <property type="match status" value="1"/>
</dbReference>
<feature type="repeat" description="Solcar" evidence="10">
    <location>
        <begin position="258"/>
        <end position="347"/>
    </location>
</feature>
<reference evidence="13" key="1">
    <citation type="submission" date="2020-11" db="EMBL/GenBank/DDBJ databases">
        <authorList>
            <person name="Tran Van P."/>
        </authorList>
    </citation>
    <scope>NUCLEOTIDE SEQUENCE</scope>
</reference>
<feature type="repeat" description="Solcar" evidence="10">
    <location>
        <begin position="454"/>
        <end position="539"/>
    </location>
</feature>
<dbReference type="PANTHER" id="PTHR45788:SF4">
    <property type="entry name" value="TRICARBOXYLATE TRANSPORT PROTEIN, MITOCHONDRIAL"/>
    <property type="match status" value="1"/>
</dbReference>
<keyword evidence="8 10" id="KW-0472">Membrane</keyword>
<feature type="repeat" description="Solcar" evidence="10">
    <location>
        <begin position="355"/>
        <end position="444"/>
    </location>
</feature>
<evidence type="ECO:0000256" key="10">
    <source>
        <dbReference type="PROSITE-ProRule" id="PRU00282"/>
    </source>
</evidence>
<accession>A0A7R9JQU1</accession>
<dbReference type="EMBL" id="OE839368">
    <property type="protein sequence ID" value="CAD7586953.1"/>
    <property type="molecule type" value="Genomic_DNA"/>
</dbReference>
<sequence length="547" mass="60284">MEVAITFMVFDSYIDIIVTGAITGVVNVFITYPIEYAKTQIQLEKANGRGKLYKGTIDCVTKTVKTYGFKGLYKGLNVLVYGSIPKNAILFGSYDTTKSLLVKDHGHLTPREILMCGLFAGVCEAVLIVTPMEVIKVMFINDNRLARPRYKSFSHGVKTIACDFGIRSLYKGLTPTIVKQGSNHAMRFFVMETSKERYRKGDPSVHVPKVVVGLIGVLAGAISVLVNNPVDVVKTRMQGLESHKYKNTVDCFSKDMEAGRDRVILASGIAGGIDAVITYPTDYVKTQLQLDGQKGAAKQYSGVTDCITKTVRWYGLSGLYRGLKVVLYGAIPKSIVILTSFDSFKSLLSDDKGRLTPGYRFLSGLAAGVFEAFIIVTPLENIKVKFINDRRLVQPRYRSFLHGIKLIVKEYGILGLYKGVSATIVKQGSSQSIRFYIMETGKEWYKGDVSSANVPRSVVGLIGAFAGAASVLANTPADVVKTRMQGLDSHKYKNTADCVIKMFKEGGIPTFYKGTLPRLVKVCMDVSITFVIYDAVLDVFSFVWPEE</sequence>
<keyword evidence="5" id="KW-0677">Repeat</keyword>
<keyword evidence="4 10" id="KW-0812">Transmembrane</keyword>
<dbReference type="Gene3D" id="1.50.40.10">
    <property type="entry name" value="Mitochondrial carrier domain"/>
    <property type="match status" value="2"/>
</dbReference>
<dbReference type="GO" id="GO:0006843">
    <property type="term" value="P:mitochondrial citrate transmembrane transport"/>
    <property type="evidence" value="ECO:0007669"/>
    <property type="project" value="TreeGrafter"/>
</dbReference>
<evidence type="ECO:0000256" key="11">
    <source>
        <dbReference type="RuleBase" id="RU000488"/>
    </source>
</evidence>
<evidence type="ECO:0000256" key="1">
    <source>
        <dbReference type="ARBA" id="ARBA00004225"/>
    </source>
</evidence>
<evidence type="ECO:0000256" key="7">
    <source>
        <dbReference type="ARBA" id="ARBA00023128"/>
    </source>
</evidence>
<evidence type="ECO:0000256" key="5">
    <source>
        <dbReference type="ARBA" id="ARBA00022737"/>
    </source>
</evidence>
<dbReference type="GO" id="GO:0071913">
    <property type="term" value="F:citrate secondary active transmembrane transporter activity"/>
    <property type="evidence" value="ECO:0007669"/>
    <property type="project" value="TreeGrafter"/>
</dbReference>
<dbReference type="GO" id="GO:0031966">
    <property type="term" value="C:mitochondrial membrane"/>
    <property type="evidence" value="ECO:0007669"/>
    <property type="project" value="UniProtKB-SubCell"/>
</dbReference>
<name>A0A7R9JQU1_TIMGE</name>
<dbReference type="InterPro" id="IPR023395">
    <property type="entry name" value="MCP_dom_sf"/>
</dbReference>
<keyword evidence="6 12" id="KW-1133">Transmembrane helix</keyword>
<evidence type="ECO:0000256" key="9">
    <source>
        <dbReference type="ARBA" id="ARBA00042640"/>
    </source>
</evidence>
<evidence type="ECO:0000256" key="3">
    <source>
        <dbReference type="ARBA" id="ARBA00022448"/>
    </source>
</evidence>
<evidence type="ECO:0000256" key="4">
    <source>
        <dbReference type="ARBA" id="ARBA00022692"/>
    </source>
</evidence>
<evidence type="ECO:0000256" key="12">
    <source>
        <dbReference type="SAM" id="Phobius"/>
    </source>
</evidence>
<dbReference type="FunFam" id="1.50.40.10:FF:000007">
    <property type="entry name" value="Mitochondrial tricarboxylate transport protein-like"/>
    <property type="match status" value="1"/>
</dbReference>
<comment type="subcellular location">
    <subcellularLocation>
        <location evidence="1">Mitochondrion membrane</location>
        <topology evidence="1">Multi-pass membrane protein</topology>
    </subcellularLocation>
</comment>
<gene>
    <name evidence="13" type="ORF">TGEB3V08_LOCUS1201</name>
</gene>
<dbReference type="InterPro" id="IPR049563">
    <property type="entry name" value="TXTP-like"/>
</dbReference>